<reference evidence="3" key="2">
    <citation type="journal article" date="2018" name="Plant J.">
        <title>The Sorghum bicolor reference genome: improved assembly, gene annotations, a transcriptome atlas, and signatures of genome organization.</title>
        <authorList>
            <person name="McCormick R.F."/>
            <person name="Truong S.K."/>
            <person name="Sreedasyam A."/>
            <person name="Jenkins J."/>
            <person name="Shu S."/>
            <person name="Sims D."/>
            <person name="Kennedy M."/>
            <person name="Amirebrahimi M."/>
            <person name="Weers B.D."/>
            <person name="McKinley B."/>
            <person name="Mattison A."/>
            <person name="Morishige D.T."/>
            <person name="Grimwood J."/>
            <person name="Schmutz J."/>
            <person name="Mullet J.E."/>
        </authorList>
    </citation>
    <scope>NUCLEOTIDE SEQUENCE [LARGE SCALE GENOMIC DNA]</scope>
    <source>
        <strain evidence="3">cv. BTx623</strain>
    </source>
</reference>
<evidence type="ECO:0000256" key="1">
    <source>
        <dbReference type="SAM" id="MobiDB-lite"/>
    </source>
</evidence>
<accession>A0A1W0VXX4</accession>
<gene>
    <name evidence="2" type="ORF">SORBI_3003G179201</name>
</gene>
<name>A0A1W0VXX4_SORBI</name>
<keyword evidence="3" id="KW-1185">Reference proteome</keyword>
<feature type="region of interest" description="Disordered" evidence="1">
    <location>
        <begin position="67"/>
        <end position="96"/>
    </location>
</feature>
<proteinExistence type="predicted"/>
<dbReference type="Proteomes" id="UP000000768">
    <property type="component" value="Chromosome 3"/>
</dbReference>
<reference evidence="2 3" key="1">
    <citation type="journal article" date="2009" name="Nature">
        <title>The Sorghum bicolor genome and the diversification of grasses.</title>
        <authorList>
            <person name="Paterson A.H."/>
            <person name="Bowers J.E."/>
            <person name="Bruggmann R."/>
            <person name="Dubchak I."/>
            <person name="Grimwood J."/>
            <person name="Gundlach H."/>
            <person name="Haberer G."/>
            <person name="Hellsten U."/>
            <person name="Mitros T."/>
            <person name="Poliakov A."/>
            <person name="Schmutz J."/>
            <person name="Spannagl M."/>
            <person name="Tang H."/>
            <person name="Wang X."/>
            <person name="Wicker T."/>
            <person name="Bharti A.K."/>
            <person name="Chapman J."/>
            <person name="Feltus F.A."/>
            <person name="Gowik U."/>
            <person name="Grigoriev I.V."/>
            <person name="Lyons E."/>
            <person name="Maher C.A."/>
            <person name="Martis M."/>
            <person name="Narechania A."/>
            <person name="Otillar R.P."/>
            <person name="Penning B.W."/>
            <person name="Salamov A.A."/>
            <person name="Wang Y."/>
            <person name="Zhang L."/>
            <person name="Carpita N.C."/>
            <person name="Freeling M."/>
            <person name="Gingle A.R."/>
            <person name="Hash C.T."/>
            <person name="Keller B."/>
            <person name="Klein P."/>
            <person name="Kresovich S."/>
            <person name="McCann M.C."/>
            <person name="Ming R."/>
            <person name="Peterson D.G."/>
            <person name="Mehboob-ur-Rahman"/>
            <person name="Ware D."/>
            <person name="Westhoff P."/>
            <person name="Mayer K.F."/>
            <person name="Messing J."/>
            <person name="Rokhsar D.S."/>
        </authorList>
    </citation>
    <scope>NUCLEOTIDE SEQUENCE [LARGE SCALE GENOMIC DNA]</scope>
    <source>
        <strain evidence="3">cv. BTx623</strain>
    </source>
</reference>
<sequence length="143" mass="14303">MPTAGCSLLHPPDATIGATTTTSGASRAPRLPSSSSTTSSFSSSSLPSPSFISLSPALPMRRWAAWPARAAGPRRRDGGSAAPPPPASSPFLSPHDHSHVCSAETLGAMVGSDLAAVIPGMRCTAMAASDISDGGVSSAQFIS</sequence>
<feature type="compositionally biased region" description="Low complexity" evidence="1">
    <location>
        <begin position="14"/>
        <end position="49"/>
    </location>
</feature>
<evidence type="ECO:0000313" key="3">
    <source>
        <dbReference type="Proteomes" id="UP000000768"/>
    </source>
</evidence>
<evidence type="ECO:0000313" key="2">
    <source>
        <dbReference type="EMBL" id="OQU86961.1"/>
    </source>
</evidence>
<organism evidence="2 3">
    <name type="scientific">Sorghum bicolor</name>
    <name type="common">Sorghum</name>
    <name type="synonym">Sorghum vulgare</name>
    <dbReference type="NCBI Taxonomy" id="4558"/>
    <lineage>
        <taxon>Eukaryota</taxon>
        <taxon>Viridiplantae</taxon>
        <taxon>Streptophyta</taxon>
        <taxon>Embryophyta</taxon>
        <taxon>Tracheophyta</taxon>
        <taxon>Spermatophyta</taxon>
        <taxon>Magnoliopsida</taxon>
        <taxon>Liliopsida</taxon>
        <taxon>Poales</taxon>
        <taxon>Poaceae</taxon>
        <taxon>PACMAD clade</taxon>
        <taxon>Panicoideae</taxon>
        <taxon>Andropogonodae</taxon>
        <taxon>Andropogoneae</taxon>
        <taxon>Sorghinae</taxon>
        <taxon>Sorghum</taxon>
    </lineage>
</organism>
<dbReference type="EMBL" id="CM000762">
    <property type="protein sequence ID" value="OQU86961.1"/>
    <property type="molecule type" value="Genomic_DNA"/>
</dbReference>
<dbReference type="InParanoid" id="A0A1W0VXX4"/>
<feature type="region of interest" description="Disordered" evidence="1">
    <location>
        <begin position="1"/>
        <end position="49"/>
    </location>
</feature>
<dbReference type="Gramene" id="OQU86961">
    <property type="protein sequence ID" value="OQU86961"/>
    <property type="gene ID" value="SORBI_3003G179201"/>
</dbReference>
<dbReference type="AlphaFoldDB" id="A0A1W0VXX4"/>
<protein>
    <submittedName>
        <fullName evidence="2">Uncharacterized protein</fullName>
    </submittedName>
</protein>